<keyword evidence="1" id="KW-0040">ANK repeat</keyword>
<feature type="compositionally biased region" description="Basic and acidic residues" evidence="2">
    <location>
        <begin position="277"/>
        <end position="293"/>
    </location>
</feature>
<feature type="repeat" description="ANK" evidence="1">
    <location>
        <begin position="403"/>
        <end position="435"/>
    </location>
</feature>
<accession>A0AA36FU21</accession>
<comment type="caution">
    <text evidence="3">The sequence shown here is derived from an EMBL/GenBank/DDBJ whole genome shotgun (WGS) entry which is preliminary data.</text>
</comment>
<dbReference type="InterPro" id="IPR002110">
    <property type="entry name" value="Ankyrin_rpt"/>
</dbReference>
<dbReference type="EMBL" id="CATQJA010001442">
    <property type="protein sequence ID" value="CAJ0567280.1"/>
    <property type="molecule type" value="Genomic_DNA"/>
</dbReference>
<dbReference type="PROSITE" id="PS50297">
    <property type="entry name" value="ANK_REP_REGION"/>
    <property type="match status" value="1"/>
</dbReference>
<evidence type="ECO:0000256" key="1">
    <source>
        <dbReference type="PROSITE-ProRule" id="PRU00023"/>
    </source>
</evidence>
<dbReference type="Gene3D" id="1.25.40.20">
    <property type="entry name" value="Ankyrin repeat-containing domain"/>
    <property type="match status" value="1"/>
</dbReference>
<dbReference type="Proteomes" id="UP001177023">
    <property type="component" value="Unassembled WGS sequence"/>
</dbReference>
<feature type="compositionally biased region" description="Basic and acidic residues" evidence="2">
    <location>
        <begin position="94"/>
        <end position="135"/>
    </location>
</feature>
<dbReference type="InterPro" id="IPR028320">
    <property type="entry name" value="iASPP"/>
</dbReference>
<proteinExistence type="predicted"/>
<dbReference type="PROSITE" id="PS50088">
    <property type="entry name" value="ANK_REPEAT"/>
    <property type="match status" value="1"/>
</dbReference>
<dbReference type="InterPro" id="IPR036770">
    <property type="entry name" value="Ankyrin_rpt-contain_sf"/>
</dbReference>
<keyword evidence="4" id="KW-1185">Reference proteome</keyword>
<gene>
    <name evidence="3" type="ORF">MSPICULIGERA_LOCUS5837</name>
</gene>
<feature type="region of interest" description="Disordered" evidence="2">
    <location>
        <begin position="92"/>
        <end position="162"/>
    </location>
</feature>
<dbReference type="GO" id="GO:0006357">
    <property type="term" value="P:regulation of transcription by RNA polymerase II"/>
    <property type="evidence" value="ECO:0007669"/>
    <property type="project" value="TreeGrafter"/>
</dbReference>
<evidence type="ECO:0000313" key="3">
    <source>
        <dbReference type="EMBL" id="CAJ0567280.1"/>
    </source>
</evidence>
<evidence type="ECO:0000313" key="4">
    <source>
        <dbReference type="Proteomes" id="UP001177023"/>
    </source>
</evidence>
<dbReference type="SUPFAM" id="SSF48403">
    <property type="entry name" value="Ankyrin repeat"/>
    <property type="match status" value="1"/>
</dbReference>
<evidence type="ECO:0000256" key="2">
    <source>
        <dbReference type="SAM" id="MobiDB-lite"/>
    </source>
</evidence>
<feature type="compositionally biased region" description="Basic and acidic residues" evidence="2">
    <location>
        <begin position="38"/>
        <end position="52"/>
    </location>
</feature>
<dbReference type="PANTHER" id="PTHR24164">
    <property type="entry name" value="RELA-ASSOCIATED INHIBITOR"/>
    <property type="match status" value="1"/>
</dbReference>
<name>A0AA36FU21_9BILA</name>
<reference evidence="3" key="1">
    <citation type="submission" date="2023-06" db="EMBL/GenBank/DDBJ databases">
        <authorList>
            <person name="Delattre M."/>
        </authorList>
    </citation>
    <scope>NUCLEOTIDE SEQUENCE</scope>
    <source>
        <strain evidence="3">AF72</strain>
    </source>
</reference>
<organism evidence="3 4">
    <name type="scientific">Mesorhabditis spiculigera</name>
    <dbReference type="NCBI Taxonomy" id="96644"/>
    <lineage>
        <taxon>Eukaryota</taxon>
        <taxon>Metazoa</taxon>
        <taxon>Ecdysozoa</taxon>
        <taxon>Nematoda</taxon>
        <taxon>Chromadorea</taxon>
        <taxon>Rhabditida</taxon>
        <taxon>Rhabditina</taxon>
        <taxon>Rhabditomorpha</taxon>
        <taxon>Rhabditoidea</taxon>
        <taxon>Rhabditidae</taxon>
        <taxon>Mesorhabditinae</taxon>
        <taxon>Mesorhabditis</taxon>
    </lineage>
</organism>
<dbReference type="GO" id="GO:0045597">
    <property type="term" value="P:positive regulation of cell differentiation"/>
    <property type="evidence" value="ECO:0007669"/>
    <property type="project" value="TreeGrafter"/>
</dbReference>
<feature type="region of interest" description="Disordered" evidence="2">
    <location>
        <begin position="212"/>
        <end position="243"/>
    </location>
</feature>
<feature type="non-terminal residue" evidence="3">
    <location>
        <position position="1"/>
    </location>
</feature>
<dbReference type="SMART" id="SM00248">
    <property type="entry name" value="ANK"/>
    <property type="match status" value="5"/>
</dbReference>
<dbReference type="Pfam" id="PF12796">
    <property type="entry name" value="Ank_2"/>
    <property type="match status" value="1"/>
</dbReference>
<sequence>MADPDGGCLVARAVPCALPRAANDDDLTAQLEQLSVNDAKDQEKKKQQRKEINNISPADYVTLQSIRSSALAKKTNTTSKFGRGGAALFADLLNKGEDKEEKKEAKKDVKKEEEKNEEPVGDKKKEDDDEKKTDDKEEDEEKKEKTEEGEEGELLARGPVRSGHAAYGHHPYMYRIPYGTAAQTVVEDYSAYSAYGGGYECGSSWQDSPESLGYISSSTTPDTVQSDMGYSSSPPRQSPFTDHSMTTADLNRLLDSNELPDALSDFILKYSRRYTAAEKKEHDEDELKHRPDSTDSAYDSPLSAGSAPHNSPGAPRGGVRGNEPPRKAARADLGFGYGLRLGLDLQVYAVRPGALSHQDNDRDTLLHIVTIHTDLAKIYALVEQQLKTNYSRDAKPFDLPNRFHETPLFLAVEKRRAEVVAYLLEAGAHPNSQTLRPERECAIHYAASRGMSDIVKILCSNPETDVNKLNGMGSSALLCAIRNHGAMDEEQRQIIDNKDTIRELMRAGADPMLVDATNGKTVIHYAVERMNAELIELFKEFLNEPQMTELVNQGDLCSETPMMLLQQQRAENPQAQQLRSNLFLTLTICGAEIKRE</sequence>
<dbReference type="PANTHER" id="PTHR24164:SF4">
    <property type="entry name" value="RELA-ASSOCIATED INHIBITOR"/>
    <property type="match status" value="1"/>
</dbReference>
<feature type="region of interest" description="Disordered" evidence="2">
    <location>
        <begin position="35"/>
        <end position="56"/>
    </location>
</feature>
<protein>
    <submittedName>
        <fullName evidence="3">Uncharacterized protein</fullName>
    </submittedName>
</protein>
<feature type="region of interest" description="Disordered" evidence="2">
    <location>
        <begin position="277"/>
        <end position="327"/>
    </location>
</feature>
<feature type="compositionally biased region" description="Acidic residues" evidence="2">
    <location>
        <begin position="136"/>
        <end position="153"/>
    </location>
</feature>
<dbReference type="AlphaFoldDB" id="A0AA36FU21"/>